<feature type="region of interest" description="Disordered" evidence="13">
    <location>
        <begin position="571"/>
        <end position="799"/>
    </location>
</feature>
<feature type="region of interest" description="Disordered" evidence="13">
    <location>
        <begin position="528"/>
        <end position="552"/>
    </location>
</feature>
<feature type="region of interest" description="Disordered" evidence="13">
    <location>
        <begin position="1783"/>
        <end position="1811"/>
    </location>
</feature>
<feature type="compositionally biased region" description="Basic and acidic residues" evidence="13">
    <location>
        <begin position="1148"/>
        <end position="1175"/>
    </location>
</feature>
<dbReference type="Pfam" id="PF00890">
    <property type="entry name" value="FAD_binding_2"/>
    <property type="match status" value="1"/>
</dbReference>
<evidence type="ECO:0000259" key="16">
    <source>
        <dbReference type="PROSITE" id="PS50195"/>
    </source>
</evidence>
<dbReference type="Proteomes" id="UP000559027">
    <property type="component" value="Unassembled WGS sequence"/>
</dbReference>
<keyword evidence="6" id="KW-0378">Hydrolase</keyword>
<proteinExistence type="inferred from homology"/>
<feature type="domain" description="PH" evidence="14">
    <location>
        <begin position="1232"/>
        <end position="1266"/>
    </location>
</feature>
<dbReference type="CDD" id="cd09141">
    <property type="entry name" value="PLDc_vPLD1_2_yPLD_like_2"/>
    <property type="match status" value="1"/>
</dbReference>
<feature type="domain" description="PLD phosphodiesterase" evidence="15">
    <location>
        <begin position="1689"/>
        <end position="1716"/>
    </location>
</feature>
<evidence type="ECO:0000256" key="8">
    <source>
        <dbReference type="ARBA" id="ARBA00023002"/>
    </source>
</evidence>
<dbReference type="PROSITE" id="PS50035">
    <property type="entry name" value="PLD"/>
    <property type="match status" value="2"/>
</dbReference>
<feature type="compositionally biased region" description="Basic and acidic residues" evidence="13">
    <location>
        <begin position="721"/>
        <end position="735"/>
    </location>
</feature>
<dbReference type="SUPFAM" id="SSF56024">
    <property type="entry name" value="Phospholipase D/nuclease"/>
    <property type="match status" value="2"/>
</dbReference>
<keyword evidence="7" id="KW-0442">Lipid degradation</keyword>
<dbReference type="Gene3D" id="3.30.1520.10">
    <property type="entry name" value="Phox-like domain"/>
    <property type="match status" value="1"/>
</dbReference>
<dbReference type="GO" id="GO:0035091">
    <property type="term" value="F:phosphatidylinositol binding"/>
    <property type="evidence" value="ECO:0007669"/>
    <property type="project" value="InterPro"/>
</dbReference>
<dbReference type="NCBIfam" id="NF006130">
    <property type="entry name" value="PRK08274.1"/>
    <property type="match status" value="1"/>
</dbReference>
<feature type="compositionally biased region" description="Polar residues" evidence="13">
    <location>
        <begin position="1792"/>
        <end position="1809"/>
    </location>
</feature>
<dbReference type="Gene3D" id="3.30.870.10">
    <property type="entry name" value="Endonuclease Chain A"/>
    <property type="match status" value="2"/>
</dbReference>
<feature type="region of interest" description="Disordered" evidence="13">
    <location>
        <begin position="1871"/>
        <end position="1973"/>
    </location>
</feature>
<evidence type="ECO:0000256" key="10">
    <source>
        <dbReference type="ARBA" id="ARBA00042228"/>
    </source>
</evidence>
<reference evidence="17 18" key="1">
    <citation type="journal article" date="2020" name="ISME J.">
        <title>Uncovering the hidden diversity of litter-decomposition mechanisms in mushroom-forming fungi.</title>
        <authorList>
            <person name="Floudas D."/>
            <person name="Bentzer J."/>
            <person name="Ahren D."/>
            <person name="Johansson T."/>
            <person name="Persson P."/>
            <person name="Tunlid A."/>
        </authorList>
    </citation>
    <scope>NUCLEOTIDE SEQUENCE [LARGE SCALE GENOMIC DNA]</scope>
    <source>
        <strain evidence="17 18">CBS 146.42</strain>
    </source>
</reference>
<feature type="compositionally biased region" description="Polar residues" evidence="13">
    <location>
        <begin position="2085"/>
        <end position="2096"/>
    </location>
</feature>
<dbReference type="InterPro" id="IPR001849">
    <property type="entry name" value="PH_domain"/>
</dbReference>
<dbReference type="EMBL" id="JAACJO010000003">
    <property type="protein sequence ID" value="KAF5360551.1"/>
    <property type="molecule type" value="Genomic_DNA"/>
</dbReference>
<dbReference type="GO" id="GO:0016491">
    <property type="term" value="F:oxidoreductase activity"/>
    <property type="evidence" value="ECO:0007669"/>
    <property type="project" value="UniProtKB-KW"/>
</dbReference>
<dbReference type="SMART" id="SM00155">
    <property type="entry name" value="PLDc"/>
    <property type="match status" value="2"/>
</dbReference>
<feature type="compositionally biased region" description="Basic and acidic residues" evidence="13">
    <location>
        <begin position="702"/>
        <end position="712"/>
    </location>
</feature>
<feature type="domain" description="PX" evidence="16">
    <location>
        <begin position="866"/>
        <end position="994"/>
    </location>
</feature>
<evidence type="ECO:0000256" key="4">
    <source>
        <dbReference type="ARBA" id="ARBA00022630"/>
    </source>
</evidence>
<protein>
    <recommendedName>
        <fullName evidence="11">Phospholipase D1</fullName>
        <ecNumber evidence="3">3.1.4.4</ecNumber>
    </recommendedName>
    <alternativeName>
        <fullName evidence="10">Choline phosphatase 1</fullName>
    </alternativeName>
    <alternativeName>
        <fullName evidence="12">Phosphatidylcholine-hydrolyzing phospholipase D1</fullName>
    </alternativeName>
</protein>
<dbReference type="InterPro" id="IPR027477">
    <property type="entry name" value="Succ_DH/fumarate_Rdtase_cat_sf"/>
</dbReference>
<keyword evidence="5" id="KW-0677">Repeat</keyword>
<feature type="domain" description="PLD phosphodiesterase" evidence="15">
    <location>
        <begin position="1394"/>
        <end position="1421"/>
    </location>
</feature>
<evidence type="ECO:0000313" key="17">
    <source>
        <dbReference type="EMBL" id="KAF5360551.1"/>
    </source>
</evidence>
<dbReference type="InterPro" id="IPR025202">
    <property type="entry name" value="PLD-like_dom"/>
</dbReference>
<evidence type="ECO:0000256" key="7">
    <source>
        <dbReference type="ARBA" id="ARBA00022963"/>
    </source>
</evidence>
<comment type="similarity">
    <text evidence="2">Belongs to the phospholipase D family.</text>
</comment>
<comment type="catalytic activity">
    <reaction evidence="1">
        <text>a 1,2-diacyl-sn-glycero-3-phosphocholine + H2O = a 1,2-diacyl-sn-glycero-3-phosphate + choline + H(+)</text>
        <dbReference type="Rhea" id="RHEA:14445"/>
        <dbReference type="ChEBI" id="CHEBI:15354"/>
        <dbReference type="ChEBI" id="CHEBI:15377"/>
        <dbReference type="ChEBI" id="CHEBI:15378"/>
        <dbReference type="ChEBI" id="CHEBI:57643"/>
        <dbReference type="ChEBI" id="CHEBI:58608"/>
        <dbReference type="EC" id="3.1.4.4"/>
    </reaction>
</comment>
<feature type="compositionally biased region" description="Basic and acidic residues" evidence="13">
    <location>
        <begin position="672"/>
        <end position="682"/>
    </location>
</feature>
<dbReference type="SMART" id="SM00312">
    <property type="entry name" value="PX"/>
    <property type="match status" value="1"/>
</dbReference>
<evidence type="ECO:0000256" key="2">
    <source>
        <dbReference type="ARBA" id="ARBA00008664"/>
    </source>
</evidence>
<dbReference type="InterPro" id="IPR001683">
    <property type="entry name" value="PX_dom"/>
</dbReference>
<dbReference type="CDD" id="cd09138">
    <property type="entry name" value="PLDc_vPLD1_2_yPLD_like_1"/>
    <property type="match status" value="1"/>
</dbReference>
<evidence type="ECO:0000256" key="1">
    <source>
        <dbReference type="ARBA" id="ARBA00000798"/>
    </source>
</evidence>
<dbReference type="PANTHER" id="PTHR18896:SF76">
    <property type="entry name" value="PHOSPHOLIPASE"/>
    <property type="match status" value="1"/>
</dbReference>
<feature type="compositionally biased region" description="Low complexity" evidence="13">
    <location>
        <begin position="626"/>
        <end position="637"/>
    </location>
</feature>
<dbReference type="InterPro" id="IPR036871">
    <property type="entry name" value="PX_dom_sf"/>
</dbReference>
<dbReference type="InterPro" id="IPR015679">
    <property type="entry name" value="PLipase_D_fam"/>
</dbReference>
<dbReference type="EC" id="3.1.4.4" evidence="3"/>
<dbReference type="PROSITE" id="PS50003">
    <property type="entry name" value="PH_DOMAIN"/>
    <property type="match status" value="1"/>
</dbReference>
<dbReference type="InterPro" id="IPR001736">
    <property type="entry name" value="PLipase_D/transphosphatidylase"/>
</dbReference>
<dbReference type="FunFam" id="3.30.870.10:FF:000011">
    <property type="entry name" value="Phospholipase"/>
    <property type="match status" value="1"/>
</dbReference>
<keyword evidence="4" id="KW-0285">Flavoprotein</keyword>
<keyword evidence="9" id="KW-0443">Lipid metabolism</keyword>
<dbReference type="Gene3D" id="3.50.50.60">
    <property type="entry name" value="FAD/NAD(P)-binding domain"/>
    <property type="match status" value="1"/>
</dbReference>
<name>A0A8H5G933_9AGAR</name>
<dbReference type="InterPro" id="IPR003953">
    <property type="entry name" value="FAD-dep_OxRdtase_2_FAD-bd"/>
</dbReference>
<sequence length="2163" mass="240968">MSYQYDCVVVGSGHAGSCAAYAAIQSGCRRVLLIDKCPPEWVGGNGYFTAGAHRTVHQGLADILGLVSNVTPSQASRIDLEPYTEGKFTSDIQRLSSGRSDPDLVEAVVKGSREAIQWLKDDVEVDFTMSFNRQAYEVDGRQVFWGGMVLSVRDGGKGLIEAHTKALARIGVQTMFNTKAVDVIVGDSGVTGLKVLQTGEGGQSEEIILTTPSVVLAAGGFEASRELREKYLGEGWGRARVRGTPYNTGDGFEIAKHVGAQMAGDWEGCHSTCWDANTSADQGQRGLTNQFTKSGYPLGIMVNAKGERFVDEGEDFRNYTYAKFGRAILMQPGGFAFQIWDSKVTGKLREEEYGDGVVEKIYGGSVEELATLLVGRGLDSSAKDRLVGTIEEFNKAVEAYQNQNPNIHWDPAVKDNKGTAGLSLPKSNWALTIDKAPFMAVKVACGVTFTFGGVAISPSTASVIGVKGTEIEGLFATGEMVGGLYYGNYPGGSGLTAGAVFGRKAGRAAAKRAPVMSLAKVVHNAVAHHHPHNSAPENAETSSGSQLFGFPSHEETALGDKEAWANGSHIASDLSAGGAGDHVHPESQSRDGQGQGSSHRFPNRRSPPNTPATRTGPPRSLSFAYSFPHSPSRHSSSLQPEWSDLHPSPSNDSADRPFSRTSTDFRGALESFHSRDQNSMDRKGKRRESRSDDGRPVGPIRSLHESPREESSRSTVPWRSPKPEGIREHGEHAADQEVNGTIEDGTQLPNKNPMIPPRRHLTNDENRRSSAIQPGPLNGLRRALSLPHSHSENKGGKVRWAKLRSLLPNVQDSGEQENTDSNHPSVAVTSPKVNITDELITGGLSTLMLRLYLERDEKGHRRVPILLHRLRIRISDSYHPTEEKRTAFRIECEYANGAARWVIYRQLRDFFSLHTHYTVSNVYNRLGDQLPEFPLTSIPYLKFLKKEDANIDQASFARLQREALETYLIKLIRAVMFHPSSNRLSAFLEVSALSISLAQSGGAQYKGGYLQLHAINNGGGGFGRKGLSWKAKNELRWSAARESCLVVVDEPGEVTIWDVFLFDPDFRIERPKRYYRQGLGNLIHNDLAMIEHPFSSPEKPDSEVTEYPALQQQHLQPPNSHPDRQSNNRDSDGRSLLGSLKSRISRVFHLDSGLDQRGNHDRARKSEADDHHEDSDSSSAISLPPRTRTPMLDPSTNLNPVALSGDRENTRNGSQSGQEITKKKKNSEDVSKHTFYIVNSQMKLKLYAKNERQMLQWITALERSASSSPYTGTNRFDSFAPIRLNVAAQWLVDGRDYFWNLSRAILLAKEVICIHDWWLSPELLMRRPGKERYRLDHLLERKAKEGVKIYIILYQEVSNRTTPTDSNYAKQRLMSLHPNIMVQRSPSHFQTGTFYWAHHEKLCVIDQAIAFMGGIDLCFGRWDTPQHVLADDVDGTDSPKIWPGKDYSNPRIHDFHTLNKPEEDMYDRTKCPRMPWHDVAMQIVGQPARDLARHFVQRWNYLLRIKNHTRLMPFLLPPPEFKPGELTQMGLTGTCEMQICRSAGPWSMGTPDKIEHSIQNAYLKAIQMSEHFVYIENQFFITSTTVNDVKIENNIGDALVHRIIKAHKDRTPWKCCIVIPLLPGFTFPVDHSDASAIRIILECQNRTIARGPNSIFSRLRKEGIEPEDYISVFSLRNWAKMRGDVLTTEQVYIHGKVCIVDDRLAIIGSANINERSQRGDRDSELAAVIRDTDMIDGTMAGRPFKFGRFAHTLRVRLMREHLGVDVDALDEEDLMAHDPVQPEFEQEPWDPDSTQQYGQDENISKTSGHTRAGDFVKSGLNGIKQVGVGIGEDISGVASKELHKAGLKREGHEPHVGDAILRAERKDFTAEGNERTGFASSEVPTIEERTIVDGRPPSSQADSANPEPNCTNPILDSSEKYNGVDPPKKDVCNSTKSNATDDPLGHQPDGEDRNGASSTSIMWKHQASKPRTKWTVPIRRPHVDPDGFEDPISDAFWKNVWVASTAYNTEIYRKVFHAIPDDSVTTWKQYKEFVAHHERLRKPNTETGEPTARVPSESGDETSQAAALSPDANDAASETTRENSSEQQHTPNSHLPSNDGERSRKPAKGSEPFEKWERDEMENLLNELNGHLVVYPTRFLEGEDIANNFLFNADRLLPLPIYD</sequence>
<gene>
    <name evidence="17" type="ORF">D9756_004785</name>
</gene>
<evidence type="ECO:0000256" key="12">
    <source>
        <dbReference type="ARBA" id="ARBA00079280"/>
    </source>
</evidence>
<evidence type="ECO:0000256" key="13">
    <source>
        <dbReference type="SAM" id="MobiDB-lite"/>
    </source>
</evidence>
<evidence type="ECO:0000256" key="5">
    <source>
        <dbReference type="ARBA" id="ARBA00022737"/>
    </source>
</evidence>
<dbReference type="SUPFAM" id="SSF51905">
    <property type="entry name" value="FAD/NAD(P)-binding domain"/>
    <property type="match status" value="1"/>
</dbReference>
<feature type="compositionally biased region" description="Polar residues" evidence="13">
    <location>
        <begin position="1897"/>
        <end position="1915"/>
    </location>
</feature>
<dbReference type="PANTHER" id="PTHR18896">
    <property type="entry name" value="PHOSPHOLIPASE D"/>
    <property type="match status" value="1"/>
</dbReference>
<feature type="region of interest" description="Disordered" evidence="13">
    <location>
        <begin position="1112"/>
        <end position="1136"/>
    </location>
</feature>
<evidence type="ECO:0000256" key="9">
    <source>
        <dbReference type="ARBA" id="ARBA00023098"/>
    </source>
</evidence>
<dbReference type="CDD" id="cd06093">
    <property type="entry name" value="PX_domain"/>
    <property type="match status" value="1"/>
</dbReference>
<evidence type="ECO:0000256" key="11">
    <source>
        <dbReference type="ARBA" id="ARBA00074658"/>
    </source>
</evidence>
<feature type="compositionally biased region" description="Basic and acidic residues" evidence="13">
    <location>
        <begin position="1121"/>
        <end position="1133"/>
    </location>
</feature>
<comment type="caution">
    <text evidence="17">The sequence shown here is derived from an EMBL/GenBank/DDBJ whole genome shotgun (WGS) entry which is preliminary data.</text>
</comment>
<dbReference type="OrthoDB" id="14911at2759"/>
<dbReference type="SUPFAM" id="SSF56425">
    <property type="entry name" value="Succinate dehydrogenase/fumarate reductase flavoprotein, catalytic domain"/>
    <property type="match status" value="1"/>
</dbReference>
<feature type="region of interest" description="Disordered" evidence="13">
    <location>
        <begin position="1148"/>
        <end position="1226"/>
    </location>
</feature>
<dbReference type="GO" id="GO:0009395">
    <property type="term" value="P:phospholipid catabolic process"/>
    <property type="evidence" value="ECO:0007669"/>
    <property type="project" value="TreeGrafter"/>
</dbReference>
<accession>A0A8H5G933</accession>
<evidence type="ECO:0000259" key="14">
    <source>
        <dbReference type="PROSITE" id="PS50003"/>
    </source>
</evidence>
<dbReference type="Gene3D" id="3.90.700.10">
    <property type="entry name" value="Succinate dehydrogenase/fumarate reductase flavoprotein, catalytic domain"/>
    <property type="match status" value="1"/>
</dbReference>
<dbReference type="PROSITE" id="PS50195">
    <property type="entry name" value="PX"/>
    <property type="match status" value="1"/>
</dbReference>
<keyword evidence="8" id="KW-0560">Oxidoreductase</keyword>
<dbReference type="SUPFAM" id="SSF64268">
    <property type="entry name" value="PX domain"/>
    <property type="match status" value="1"/>
</dbReference>
<feature type="region of interest" description="Disordered" evidence="13">
    <location>
        <begin position="2038"/>
        <end position="2114"/>
    </location>
</feature>
<organism evidence="17 18">
    <name type="scientific">Leucocoprinus leucothites</name>
    <dbReference type="NCBI Taxonomy" id="201217"/>
    <lineage>
        <taxon>Eukaryota</taxon>
        <taxon>Fungi</taxon>
        <taxon>Dikarya</taxon>
        <taxon>Basidiomycota</taxon>
        <taxon>Agaricomycotina</taxon>
        <taxon>Agaricomycetes</taxon>
        <taxon>Agaricomycetidae</taxon>
        <taxon>Agaricales</taxon>
        <taxon>Agaricineae</taxon>
        <taxon>Agaricaceae</taxon>
        <taxon>Leucocoprinus</taxon>
    </lineage>
</organism>
<feature type="compositionally biased region" description="Low complexity" evidence="13">
    <location>
        <begin position="2065"/>
        <end position="2077"/>
    </location>
</feature>
<keyword evidence="18" id="KW-1185">Reference proteome</keyword>
<evidence type="ECO:0000313" key="18">
    <source>
        <dbReference type="Proteomes" id="UP000559027"/>
    </source>
</evidence>
<dbReference type="GO" id="GO:0004630">
    <property type="term" value="F:phospholipase D activity"/>
    <property type="evidence" value="ECO:0007669"/>
    <property type="project" value="UniProtKB-EC"/>
</dbReference>
<dbReference type="InterPro" id="IPR036188">
    <property type="entry name" value="FAD/NAD-bd_sf"/>
</dbReference>
<evidence type="ECO:0000256" key="6">
    <source>
        <dbReference type="ARBA" id="ARBA00022801"/>
    </source>
</evidence>
<evidence type="ECO:0000256" key="3">
    <source>
        <dbReference type="ARBA" id="ARBA00012027"/>
    </source>
</evidence>
<dbReference type="Pfam" id="PF13091">
    <property type="entry name" value="PLDc_2"/>
    <property type="match status" value="1"/>
</dbReference>
<evidence type="ECO:0000259" key="15">
    <source>
        <dbReference type="PROSITE" id="PS50035"/>
    </source>
</evidence>